<keyword evidence="2" id="KW-1185">Reference proteome</keyword>
<evidence type="ECO:0000313" key="1">
    <source>
        <dbReference type="EMBL" id="TQM94922.1"/>
    </source>
</evidence>
<organism evidence="1 2">
    <name type="scientific">Roseinatronobacter monicus</name>
    <dbReference type="NCBI Taxonomy" id="393481"/>
    <lineage>
        <taxon>Bacteria</taxon>
        <taxon>Pseudomonadati</taxon>
        <taxon>Pseudomonadota</taxon>
        <taxon>Alphaproteobacteria</taxon>
        <taxon>Rhodobacterales</taxon>
        <taxon>Paracoccaceae</taxon>
        <taxon>Roseinatronobacter</taxon>
    </lineage>
</organism>
<dbReference type="Proteomes" id="UP000320582">
    <property type="component" value="Unassembled WGS sequence"/>
</dbReference>
<comment type="caution">
    <text evidence="1">The sequence shown here is derived from an EMBL/GenBank/DDBJ whole genome shotgun (WGS) entry which is preliminary data.</text>
</comment>
<protein>
    <submittedName>
        <fullName evidence="1">Uncharacterized protein</fullName>
    </submittedName>
</protein>
<name>A0A543KIP0_9RHOB</name>
<reference evidence="1 2" key="1">
    <citation type="submission" date="2019-06" db="EMBL/GenBank/DDBJ databases">
        <title>Genomic Encyclopedia of Archaeal and Bacterial Type Strains, Phase II (KMG-II): from individual species to whole genera.</title>
        <authorList>
            <person name="Goeker M."/>
        </authorList>
    </citation>
    <scope>NUCLEOTIDE SEQUENCE [LARGE SCALE GENOMIC DNA]</scope>
    <source>
        <strain evidence="1 2">DSM 18423</strain>
    </source>
</reference>
<accession>A0A543KIP0</accession>
<proteinExistence type="predicted"/>
<dbReference type="EMBL" id="VFPT01000001">
    <property type="protein sequence ID" value="TQM94922.1"/>
    <property type="molecule type" value="Genomic_DNA"/>
</dbReference>
<gene>
    <name evidence="1" type="ORF">BD293_3614</name>
</gene>
<sequence>MWVGVVELRVRGMLSLGSPAGTPGVRQIEWRAGGTVIEVLADAPNISATITEESLVADCGFENVSNLTLYASILGRVLSRDIFTKSLAPG</sequence>
<dbReference type="AlphaFoldDB" id="A0A543KIP0"/>
<evidence type="ECO:0000313" key="2">
    <source>
        <dbReference type="Proteomes" id="UP000320582"/>
    </source>
</evidence>